<evidence type="ECO:0000313" key="8">
    <source>
        <dbReference type="Proteomes" id="UP000522720"/>
    </source>
</evidence>
<evidence type="ECO:0000256" key="1">
    <source>
        <dbReference type="ARBA" id="ARBA00009369"/>
    </source>
</evidence>
<protein>
    <recommendedName>
        <fullName evidence="2 5">Cell shape-determining protein MreC</fullName>
    </recommendedName>
    <alternativeName>
        <fullName evidence="4 5">Cell shape protein MreC</fullName>
    </alternativeName>
</protein>
<dbReference type="GO" id="GO:0008360">
    <property type="term" value="P:regulation of cell shape"/>
    <property type="evidence" value="ECO:0007669"/>
    <property type="project" value="UniProtKB-KW"/>
</dbReference>
<accession>A0A7X6S2N8</accession>
<dbReference type="AlphaFoldDB" id="A0A7X6S2N8"/>
<comment type="function">
    <text evidence="5">Involved in formation and maintenance of cell shape.</text>
</comment>
<evidence type="ECO:0000256" key="4">
    <source>
        <dbReference type="ARBA" id="ARBA00032089"/>
    </source>
</evidence>
<evidence type="ECO:0000256" key="5">
    <source>
        <dbReference type="PIRNR" id="PIRNR038471"/>
    </source>
</evidence>
<evidence type="ECO:0000256" key="2">
    <source>
        <dbReference type="ARBA" id="ARBA00013855"/>
    </source>
</evidence>
<evidence type="ECO:0000313" key="7">
    <source>
        <dbReference type="EMBL" id="NKZ21451.1"/>
    </source>
</evidence>
<dbReference type="PANTHER" id="PTHR34138">
    <property type="entry name" value="CELL SHAPE-DETERMINING PROTEIN MREC"/>
    <property type="match status" value="1"/>
</dbReference>
<reference evidence="7 8" key="1">
    <citation type="submission" date="2020-04" db="EMBL/GenBank/DDBJ databases">
        <title>MicrobeNet Type strains.</title>
        <authorList>
            <person name="Nicholson A.C."/>
        </authorList>
    </citation>
    <scope>NUCLEOTIDE SEQUENCE [LARGE SCALE GENOMIC DNA]</scope>
    <source>
        <strain evidence="7 8">CCUG 69612</strain>
    </source>
</reference>
<organism evidence="7 8">
    <name type="scientific">Streptococcus ovuberis</name>
    <dbReference type="NCBI Taxonomy" id="1936207"/>
    <lineage>
        <taxon>Bacteria</taxon>
        <taxon>Bacillati</taxon>
        <taxon>Bacillota</taxon>
        <taxon>Bacilli</taxon>
        <taxon>Lactobacillales</taxon>
        <taxon>Streptococcaceae</taxon>
        <taxon>Streptococcus</taxon>
    </lineage>
</organism>
<dbReference type="InterPro" id="IPR042175">
    <property type="entry name" value="Cell/Rod_MreC_2"/>
</dbReference>
<dbReference type="EMBL" id="JAAXPR010000044">
    <property type="protein sequence ID" value="NKZ21451.1"/>
    <property type="molecule type" value="Genomic_DNA"/>
</dbReference>
<dbReference type="Gene3D" id="2.40.10.340">
    <property type="entry name" value="Rod shape-determining protein MreC, domain 1"/>
    <property type="match status" value="1"/>
</dbReference>
<evidence type="ECO:0000259" key="6">
    <source>
        <dbReference type="Pfam" id="PF04085"/>
    </source>
</evidence>
<evidence type="ECO:0000256" key="3">
    <source>
        <dbReference type="ARBA" id="ARBA00022960"/>
    </source>
</evidence>
<keyword evidence="3 5" id="KW-0133">Cell shape</keyword>
<name>A0A7X6S2N8_9STRE</name>
<sequence length="275" mass="30249">MGKFFKSKVVVLVAVLLTTSLSFLLVSSQDWFRESSLFSPLRSVLSSGESFLSVPRRFISDIIEDTQALLVTFEENKTLKREISLLSGILDENHSLKMENESLRSSIKLENAYPNADPIVAEVVHRSPSSWNQSLLISKGETSGLSKGDLVLANGGLVGLVTELFTETATVQLLQDNMFKANLAVKIGDKNPAYGILNSFDPVEGLFLISQVTEKERLALKDKVVTSDLSLDYPGSLLLGEVTEIRQNKDSLEVEVYVKPSANFSDIYSVVVVGR</sequence>
<proteinExistence type="inferred from homology"/>
<dbReference type="RefSeq" id="WP_168550160.1">
    <property type="nucleotide sequence ID" value="NZ_JAAXPR010000044.1"/>
</dbReference>
<keyword evidence="8" id="KW-1185">Reference proteome</keyword>
<comment type="caution">
    <text evidence="7">The sequence shown here is derived from an EMBL/GenBank/DDBJ whole genome shotgun (WGS) entry which is preliminary data.</text>
</comment>
<feature type="domain" description="Rod shape-determining protein MreC beta-barrel core" evidence="6">
    <location>
        <begin position="123"/>
        <end position="273"/>
    </location>
</feature>
<dbReference type="InterPro" id="IPR042177">
    <property type="entry name" value="Cell/Rod_1"/>
</dbReference>
<dbReference type="InterPro" id="IPR007221">
    <property type="entry name" value="MreC"/>
</dbReference>
<dbReference type="Pfam" id="PF04085">
    <property type="entry name" value="MreC"/>
    <property type="match status" value="1"/>
</dbReference>
<dbReference type="Proteomes" id="UP000522720">
    <property type="component" value="Unassembled WGS sequence"/>
</dbReference>
<dbReference type="Gene3D" id="2.40.10.350">
    <property type="entry name" value="Rod shape-determining protein MreC, domain 2"/>
    <property type="match status" value="1"/>
</dbReference>
<dbReference type="GO" id="GO:0005886">
    <property type="term" value="C:plasma membrane"/>
    <property type="evidence" value="ECO:0007669"/>
    <property type="project" value="TreeGrafter"/>
</dbReference>
<gene>
    <name evidence="7" type="ORF">HF992_11705</name>
</gene>
<dbReference type="InterPro" id="IPR055342">
    <property type="entry name" value="MreC_beta-barrel_core"/>
</dbReference>
<dbReference type="PIRSF" id="PIRSF038471">
    <property type="entry name" value="MreC"/>
    <property type="match status" value="1"/>
</dbReference>
<comment type="similarity">
    <text evidence="1 5">Belongs to the MreC family.</text>
</comment>
<dbReference type="PANTHER" id="PTHR34138:SF1">
    <property type="entry name" value="CELL SHAPE-DETERMINING PROTEIN MREC"/>
    <property type="match status" value="1"/>
</dbReference>